<dbReference type="InterPro" id="IPR036188">
    <property type="entry name" value="FAD/NAD-bd_sf"/>
</dbReference>
<name>A0A497EN21_9CREN</name>
<comment type="caution">
    <text evidence="1">The sequence shown here is derived from an EMBL/GenBank/DDBJ whole genome shotgun (WGS) entry which is preliminary data.</text>
</comment>
<dbReference type="Proteomes" id="UP000278475">
    <property type="component" value="Unassembled WGS sequence"/>
</dbReference>
<accession>A0A497EN21</accession>
<dbReference type="EMBL" id="QMQV01000066">
    <property type="protein sequence ID" value="RLE48596.1"/>
    <property type="molecule type" value="Genomic_DNA"/>
</dbReference>
<organism evidence="1 2">
    <name type="scientific">Thermoproteota archaeon</name>
    <dbReference type="NCBI Taxonomy" id="2056631"/>
    <lineage>
        <taxon>Archaea</taxon>
        <taxon>Thermoproteota</taxon>
    </lineage>
</organism>
<evidence type="ECO:0000313" key="1">
    <source>
        <dbReference type="EMBL" id="RLE48596.1"/>
    </source>
</evidence>
<proteinExistence type="predicted"/>
<gene>
    <name evidence="1" type="ORF">DRJ31_06855</name>
</gene>
<dbReference type="SUPFAM" id="SSF51905">
    <property type="entry name" value="FAD/NAD(P)-binding domain"/>
    <property type="match status" value="1"/>
</dbReference>
<sequence>QALANTMLEKLRAEKVLCKCSCHMTLSTPSQARLVKGNVVAIGASANCVNPLSGEGIAPSMLSAKILYDSLARGVKDYERRLKLKVAKEMKFDEAYSILTKFVESKLTPLDLLSSIKVLRLNRYVNSIGLAKLAMKALAIA</sequence>
<evidence type="ECO:0000313" key="2">
    <source>
        <dbReference type="Proteomes" id="UP000278475"/>
    </source>
</evidence>
<dbReference type="Gene3D" id="3.50.50.60">
    <property type="entry name" value="FAD/NAD(P)-binding domain"/>
    <property type="match status" value="1"/>
</dbReference>
<feature type="non-terminal residue" evidence="1">
    <location>
        <position position="1"/>
    </location>
</feature>
<reference evidence="1 2" key="1">
    <citation type="submission" date="2018-06" db="EMBL/GenBank/DDBJ databases">
        <title>Extensive metabolic versatility and redundancy in microbially diverse, dynamic hydrothermal sediments.</title>
        <authorList>
            <person name="Dombrowski N."/>
            <person name="Teske A."/>
            <person name="Baker B.J."/>
        </authorList>
    </citation>
    <scope>NUCLEOTIDE SEQUENCE [LARGE SCALE GENOMIC DNA]</scope>
    <source>
        <strain evidence="1">B66_G16</strain>
    </source>
</reference>
<dbReference type="AlphaFoldDB" id="A0A497EN21"/>
<protein>
    <submittedName>
        <fullName evidence="1">Uncharacterized protein</fullName>
    </submittedName>
</protein>